<dbReference type="Proteomes" id="UP000030653">
    <property type="component" value="Unassembled WGS sequence"/>
</dbReference>
<dbReference type="GeneID" id="63684771"/>
<dbReference type="EMBL" id="JH795856">
    <property type="protein sequence ID" value="EJU05794.1"/>
    <property type="molecule type" value="Genomic_DNA"/>
</dbReference>
<evidence type="ECO:0000313" key="4">
    <source>
        <dbReference type="Proteomes" id="UP000030653"/>
    </source>
</evidence>
<feature type="non-terminal residue" evidence="3">
    <location>
        <position position="1"/>
    </location>
</feature>
<feature type="region of interest" description="Disordered" evidence="2">
    <location>
        <begin position="1"/>
        <end position="76"/>
    </location>
</feature>
<dbReference type="OMA" id="NDEQAEM"/>
<accession>M5GAD7</accession>
<feature type="compositionally biased region" description="Low complexity" evidence="2">
    <location>
        <begin position="318"/>
        <end position="333"/>
    </location>
</feature>
<feature type="coiled-coil region" evidence="1">
    <location>
        <begin position="276"/>
        <end position="317"/>
    </location>
</feature>
<dbReference type="HOGENOM" id="CLU_690817_0_0_1"/>
<reference evidence="3 4" key="1">
    <citation type="journal article" date="2012" name="Science">
        <title>The Paleozoic origin of enzymatic lignin decomposition reconstructed from 31 fungal genomes.</title>
        <authorList>
            <person name="Floudas D."/>
            <person name="Binder M."/>
            <person name="Riley R."/>
            <person name="Barry K."/>
            <person name="Blanchette R.A."/>
            <person name="Henrissat B."/>
            <person name="Martinez A.T."/>
            <person name="Otillar R."/>
            <person name="Spatafora J.W."/>
            <person name="Yadav J.S."/>
            <person name="Aerts A."/>
            <person name="Benoit I."/>
            <person name="Boyd A."/>
            <person name="Carlson A."/>
            <person name="Copeland A."/>
            <person name="Coutinho P.M."/>
            <person name="de Vries R.P."/>
            <person name="Ferreira P."/>
            <person name="Findley K."/>
            <person name="Foster B."/>
            <person name="Gaskell J."/>
            <person name="Glotzer D."/>
            <person name="Gorecki P."/>
            <person name="Heitman J."/>
            <person name="Hesse C."/>
            <person name="Hori C."/>
            <person name="Igarashi K."/>
            <person name="Jurgens J.A."/>
            <person name="Kallen N."/>
            <person name="Kersten P."/>
            <person name="Kohler A."/>
            <person name="Kuees U."/>
            <person name="Kumar T.K.A."/>
            <person name="Kuo A."/>
            <person name="LaButti K."/>
            <person name="Larrondo L.F."/>
            <person name="Lindquist E."/>
            <person name="Ling A."/>
            <person name="Lombard V."/>
            <person name="Lucas S."/>
            <person name="Lundell T."/>
            <person name="Martin R."/>
            <person name="McLaughlin D.J."/>
            <person name="Morgenstern I."/>
            <person name="Morin E."/>
            <person name="Murat C."/>
            <person name="Nagy L.G."/>
            <person name="Nolan M."/>
            <person name="Ohm R.A."/>
            <person name="Patyshakuliyeva A."/>
            <person name="Rokas A."/>
            <person name="Ruiz-Duenas F.J."/>
            <person name="Sabat G."/>
            <person name="Salamov A."/>
            <person name="Samejima M."/>
            <person name="Schmutz J."/>
            <person name="Slot J.C."/>
            <person name="St John F."/>
            <person name="Stenlid J."/>
            <person name="Sun H."/>
            <person name="Sun S."/>
            <person name="Syed K."/>
            <person name="Tsang A."/>
            <person name="Wiebenga A."/>
            <person name="Young D."/>
            <person name="Pisabarro A."/>
            <person name="Eastwood D.C."/>
            <person name="Martin F."/>
            <person name="Cullen D."/>
            <person name="Grigoriev I.V."/>
            <person name="Hibbett D.S."/>
        </authorList>
    </citation>
    <scope>NUCLEOTIDE SEQUENCE [LARGE SCALE GENOMIC DNA]</scope>
    <source>
        <strain evidence="3 4">DJM-731 SS1</strain>
    </source>
</reference>
<dbReference type="OrthoDB" id="28737at2759"/>
<sequence>MAVDPTASPSPLAPQFDTRSPVSPLSLEPRSPVLEGASQPESELIRQLRADLGMSRISDNQEGDEVTKEPAQIPEKERQDLYQEMRDLRLQLQREKLAVQRQRDQADIAKEQSRAWVESLQEKLRGLREEKKSWVAEAVELRSEVSELKKALDAQGKQLAQESVRAFKLAAQRLEESPKFERVANFERRIDQLMAAQRLWAEDIRKLSDLQEFIDLKENEFQRLSQVLRGRIHEIDLLSTAIRENEGETAVLKAKLAAADRALKSKALSPIALEYAAEVRAQMTAMEVQMKELREENEELSKQNDEQAEMIHELRMQLDSAPSTSTPLSASDSLRQSQSKGTSSVGSRSRRASEDAGTHTPHLSLQLSPAAAVPPVLSTPLLSAVVASAFPNSEDAVAD</sequence>
<evidence type="ECO:0000313" key="3">
    <source>
        <dbReference type="EMBL" id="EJU05794.1"/>
    </source>
</evidence>
<gene>
    <name evidence="3" type="ORF">DACRYDRAFT_113835</name>
</gene>
<dbReference type="STRING" id="1858805.M5GAD7"/>
<evidence type="ECO:0000256" key="2">
    <source>
        <dbReference type="SAM" id="MobiDB-lite"/>
    </source>
</evidence>
<dbReference type="AlphaFoldDB" id="M5GAD7"/>
<evidence type="ECO:0000256" key="1">
    <source>
        <dbReference type="SAM" id="Coils"/>
    </source>
</evidence>
<keyword evidence="4" id="KW-1185">Reference proteome</keyword>
<feature type="compositionally biased region" description="Polar residues" evidence="2">
    <location>
        <begin position="334"/>
        <end position="347"/>
    </location>
</feature>
<organism evidence="3 4">
    <name type="scientific">Dacryopinax primogenitus (strain DJM 731)</name>
    <name type="common">Brown rot fungus</name>
    <dbReference type="NCBI Taxonomy" id="1858805"/>
    <lineage>
        <taxon>Eukaryota</taxon>
        <taxon>Fungi</taxon>
        <taxon>Dikarya</taxon>
        <taxon>Basidiomycota</taxon>
        <taxon>Agaricomycotina</taxon>
        <taxon>Dacrymycetes</taxon>
        <taxon>Dacrymycetales</taxon>
        <taxon>Dacrymycetaceae</taxon>
        <taxon>Dacryopinax</taxon>
    </lineage>
</organism>
<dbReference type="RefSeq" id="XP_040632688.1">
    <property type="nucleotide sequence ID" value="XM_040769709.1"/>
</dbReference>
<protein>
    <submittedName>
        <fullName evidence="3">Uncharacterized protein</fullName>
    </submittedName>
</protein>
<keyword evidence="1" id="KW-0175">Coiled coil</keyword>
<name>M5GAD7_DACPD</name>
<feature type="coiled-coil region" evidence="1">
    <location>
        <begin position="78"/>
        <end position="158"/>
    </location>
</feature>
<proteinExistence type="predicted"/>
<feature type="region of interest" description="Disordered" evidence="2">
    <location>
        <begin position="318"/>
        <end position="367"/>
    </location>
</feature>